<gene>
    <name evidence="1" type="ORF">BJ999_004537</name>
</gene>
<dbReference type="RefSeq" id="WP_179835146.1">
    <property type="nucleotide sequence ID" value="NZ_BMRD01000008.1"/>
</dbReference>
<dbReference type="AlphaFoldDB" id="A0A7Y9KEB4"/>
<proteinExistence type="predicted"/>
<sequence length="48" mass="5158">MQVDPVPRTPARRPFTGPLADGFSCGTRIEAGTAGRLRHLADLLPEGR</sequence>
<accession>A0A7Y9KEB4</accession>
<reference evidence="1 2" key="1">
    <citation type="submission" date="2020-07" db="EMBL/GenBank/DDBJ databases">
        <title>Sequencing the genomes of 1000 actinobacteria strains.</title>
        <authorList>
            <person name="Klenk H.-P."/>
        </authorList>
    </citation>
    <scope>NUCLEOTIDE SEQUENCE [LARGE SCALE GENOMIC DNA]</scope>
    <source>
        <strain evidence="1 2">DSM 43461</strain>
    </source>
</reference>
<dbReference type="Proteomes" id="UP000591272">
    <property type="component" value="Unassembled WGS sequence"/>
</dbReference>
<keyword evidence="2" id="KW-1185">Reference proteome</keyword>
<protein>
    <submittedName>
        <fullName evidence="1">Uncharacterized protein</fullName>
    </submittedName>
</protein>
<evidence type="ECO:0000313" key="2">
    <source>
        <dbReference type="Proteomes" id="UP000591272"/>
    </source>
</evidence>
<dbReference type="EMBL" id="JACCBT010000001">
    <property type="protein sequence ID" value="NYE14241.1"/>
    <property type="molecule type" value="Genomic_DNA"/>
</dbReference>
<comment type="caution">
    <text evidence="1">The sequence shown here is derived from an EMBL/GenBank/DDBJ whole genome shotgun (WGS) entry which is preliminary data.</text>
</comment>
<organism evidence="1 2">
    <name type="scientific">Actinomadura citrea</name>
    <dbReference type="NCBI Taxonomy" id="46158"/>
    <lineage>
        <taxon>Bacteria</taxon>
        <taxon>Bacillati</taxon>
        <taxon>Actinomycetota</taxon>
        <taxon>Actinomycetes</taxon>
        <taxon>Streptosporangiales</taxon>
        <taxon>Thermomonosporaceae</taxon>
        <taxon>Actinomadura</taxon>
    </lineage>
</organism>
<evidence type="ECO:0000313" key="1">
    <source>
        <dbReference type="EMBL" id="NYE14241.1"/>
    </source>
</evidence>
<name>A0A7Y9KEB4_9ACTN</name>